<comment type="caution">
    <text evidence="1">The sequence shown here is derived from an EMBL/GenBank/DDBJ whole genome shotgun (WGS) entry which is preliminary data.</text>
</comment>
<organism evidence="1 2">
    <name type="scientific">candidate division KSB3 bacterium</name>
    <dbReference type="NCBI Taxonomy" id="2044937"/>
    <lineage>
        <taxon>Bacteria</taxon>
        <taxon>candidate division KSB3</taxon>
    </lineage>
</organism>
<dbReference type="EMBL" id="PDSK01000022">
    <property type="protein sequence ID" value="PIE36219.1"/>
    <property type="molecule type" value="Genomic_DNA"/>
</dbReference>
<protein>
    <submittedName>
        <fullName evidence="1">Uncharacterized protein</fullName>
    </submittedName>
</protein>
<name>A0A2G6KN08_9BACT</name>
<evidence type="ECO:0000313" key="2">
    <source>
        <dbReference type="Proteomes" id="UP000230821"/>
    </source>
</evidence>
<dbReference type="Proteomes" id="UP000230821">
    <property type="component" value="Unassembled WGS sequence"/>
</dbReference>
<dbReference type="AlphaFoldDB" id="A0A2G6KN08"/>
<evidence type="ECO:0000313" key="1">
    <source>
        <dbReference type="EMBL" id="PIE36219.1"/>
    </source>
</evidence>
<gene>
    <name evidence="1" type="ORF">CSA56_00965</name>
</gene>
<sequence>MLIHSAENDMVVKHIYEMSLIQAIEMVGDSEEPRLQSDTQTIRKYKPFRFQSKYFEIVD</sequence>
<accession>A0A2G6KN08</accession>
<proteinExistence type="predicted"/>
<reference evidence="1 2" key="1">
    <citation type="submission" date="2017-10" db="EMBL/GenBank/DDBJ databases">
        <title>Novel microbial diversity and functional potential in the marine mammal oral microbiome.</title>
        <authorList>
            <person name="Dudek N.K."/>
            <person name="Sun C.L."/>
            <person name="Burstein D."/>
            <person name="Kantor R.S."/>
            <person name="Aliaga Goltsman D.S."/>
            <person name="Bik E.M."/>
            <person name="Thomas B.C."/>
            <person name="Banfield J.F."/>
            <person name="Relman D.A."/>
        </authorList>
    </citation>
    <scope>NUCLEOTIDE SEQUENCE [LARGE SCALE GENOMIC DNA]</scope>
    <source>
        <strain evidence="1">DOLJORAL78_47_16</strain>
    </source>
</reference>